<organism evidence="1">
    <name type="scientific">Burkholderia pseudomallei 1710a</name>
    <dbReference type="NCBI Taxonomy" id="320371"/>
    <lineage>
        <taxon>Bacteria</taxon>
        <taxon>Pseudomonadati</taxon>
        <taxon>Pseudomonadota</taxon>
        <taxon>Betaproteobacteria</taxon>
        <taxon>Burkholderiales</taxon>
        <taxon>Burkholderiaceae</taxon>
        <taxon>Burkholderia</taxon>
        <taxon>pseudomallei group</taxon>
    </lineage>
</organism>
<gene>
    <name evidence="1" type="ORF">BURPS1710A_A0740</name>
</gene>
<dbReference type="EMBL" id="CM000833">
    <property type="protein sequence ID" value="EET04225.1"/>
    <property type="molecule type" value="Genomic_DNA"/>
</dbReference>
<dbReference type="Proteomes" id="UP000001812">
    <property type="component" value="Chromosome II"/>
</dbReference>
<sequence>MLVLALVRVSSGRRRRDARACRRAPLRRVARHDAAASR</sequence>
<reference evidence="1" key="1">
    <citation type="submission" date="2009-05" db="EMBL/GenBank/DDBJ databases">
        <authorList>
            <person name="Harkins D.M."/>
            <person name="DeShazer D."/>
            <person name="Woods D.E."/>
            <person name="Brinkac L.M."/>
            <person name="Brown K.A."/>
            <person name="Hung G.C."/>
            <person name="Tuanyok A."/>
            <person name="Zhang B."/>
            <person name="Nierman W.C."/>
        </authorList>
    </citation>
    <scope>NUCLEOTIDE SEQUENCE [LARGE SCALE GENOMIC DNA]</scope>
    <source>
        <strain evidence="1">1710a</strain>
    </source>
</reference>
<dbReference type="AlphaFoldDB" id="A0A0E1VTG4"/>
<protein>
    <submittedName>
        <fullName evidence="1">Uncharacterized protein</fullName>
    </submittedName>
</protein>
<evidence type="ECO:0000313" key="1">
    <source>
        <dbReference type="EMBL" id="EET04225.1"/>
    </source>
</evidence>
<proteinExistence type="predicted"/>
<accession>A0A0E1VTG4</accession>
<name>A0A0E1VTG4_BURPE</name>
<dbReference type="HOGENOM" id="CLU_3325605_0_0_4"/>